<sequence length="181" mass="20220">MTLLRSIGQQWTKSTLAHRLSLSLLQSINVQQLFGGATSLKTVTHTLAALVFTQGQPVWLPPMEDATEHPLPPELALHCLFEASRLLFVKELEQGQLSQAEHLILAIANQWSVELQKSPAEQAHKPSEPRDEPVEHHLLGASELSDNGKQLCHLLQTIHTQLEQARSQQRQVSRNMGRNPS</sequence>
<name>A0ABQ4PLL2_9GAMM</name>
<evidence type="ECO:0000313" key="1">
    <source>
        <dbReference type="EMBL" id="GIU49004.1"/>
    </source>
</evidence>
<gene>
    <name evidence="1" type="ORF">TUM4630_26620</name>
</gene>
<protein>
    <submittedName>
        <fullName evidence="1">Uncharacterized protein</fullName>
    </submittedName>
</protein>
<organism evidence="1 2">
    <name type="scientific">Shewanella algidipiscicola</name>
    <dbReference type="NCBI Taxonomy" id="614070"/>
    <lineage>
        <taxon>Bacteria</taxon>
        <taxon>Pseudomonadati</taxon>
        <taxon>Pseudomonadota</taxon>
        <taxon>Gammaproteobacteria</taxon>
        <taxon>Alteromonadales</taxon>
        <taxon>Shewanellaceae</taxon>
        <taxon>Shewanella</taxon>
    </lineage>
</organism>
<dbReference type="RefSeq" id="WP_119978735.1">
    <property type="nucleotide sequence ID" value="NZ_BPFB01000034.1"/>
</dbReference>
<accession>A0ABQ4PLL2</accession>
<keyword evidence="2" id="KW-1185">Reference proteome</keyword>
<dbReference type="EMBL" id="BPFB01000034">
    <property type="protein sequence ID" value="GIU49004.1"/>
    <property type="molecule type" value="Genomic_DNA"/>
</dbReference>
<dbReference type="Proteomes" id="UP000761574">
    <property type="component" value="Unassembled WGS sequence"/>
</dbReference>
<reference evidence="1 2" key="1">
    <citation type="submission" date="2021-05" db="EMBL/GenBank/DDBJ databases">
        <title>Molecular characterization for Shewanella algae harboring chromosomal blaOXA-55-like strains isolated from clinical and environment sample.</title>
        <authorList>
            <person name="Ohama Y."/>
            <person name="Aoki K."/>
            <person name="Harada S."/>
            <person name="Moriya K."/>
            <person name="Ishii Y."/>
            <person name="Tateda K."/>
        </authorList>
    </citation>
    <scope>NUCLEOTIDE SEQUENCE [LARGE SCALE GENOMIC DNA]</scope>
    <source>
        <strain evidence="1 2">LMG 23746</strain>
    </source>
</reference>
<proteinExistence type="predicted"/>
<comment type="caution">
    <text evidence="1">The sequence shown here is derived from an EMBL/GenBank/DDBJ whole genome shotgun (WGS) entry which is preliminary data.</text>
</comment>
<evidence type="ECO:0000313" key="2">
    <source>
        <dbReference type="Proteomes" id="UP000761574"/>
    </source>
</evidence>